<dbReference type="AlphaFoldDB" id="A0A8J6NTK2"/>
<evidence type="ECO:0000256" key="7">
    <source>
        <dbReference type="ARBA" id="ARBA00023004"/>
    </source>
</evidence>
<gene>
    <name evidence="11" type="ORF">H8E23_11790</name>
</gene>
<accession>A0A8J6NTK2</accession>
<dbReference type="PANTHER" id="PTHR43551">
    <property type="entry name" value="FUMARATE REDUCTASE IRON-SULFUR SUBUNIT"/>
    <property type="match status" value="1"/>
</dbReference>
<proteinExistence type="predicted"/>
<evidence type="ECO:0000259" key="10">
    <source>
        <dbReference type="Pfam" id="PF02754"/>
    </source>
</evidence>
<feature type="domain" description="Cysteine-rich" evidence="10">
    <location>
        <begin position="21"/>
        <end position="115"/>
    </location>
</feature>
<dbReference type="InterPro" id="IPR004017">
    <property type="entry name" value="Cys_rich_dom"/>
</dbReference>
<keyword evidence="6" id="KW-0560">Oxidoreductase</keyword>
<evidence type="ECO:0000256" key="1">
    <source>
        <dbReference type="ARBA" id="ARBA00001966"/>
    </source>
</evidence>
<evidence type="ECO:0000256" key="9">
    <source>
        <dbReference type="ARBA" id="ARBA00049220"/>
    </source>
</evidence>
<evidence type="ECO:0000313" key="11">
    <source>
        <dbReference type="EMBL" id="MBC8362067.1"/>
    </source>
</evidence>
<keyword evidence="8" id="KW-0411">Iron-sulfur</keyword>
<comment type="catalytic activity">
    <reaction evidence="9">
        <text>a quinone + succinate = fumarate + a quinol</text>
        <dbReference type="Rhea" id="RHEA:40523"/>
        <dbReference type="ChEBI" id="CHEBI:24646"/>
        <dbReference type="ChEBI" id="CHEBI:29806"/>
        <dbReference type="ChEBI" id="CHEBI:30031"/>
        <dbReference type="ChEBI" id="CHEBI:132124"/>
        <dbReference type="EC" id="1.3.5.1"/>
    </reaction>
</comment>
<keyword evidence="2" id="KW-0813">Transport</keyword>
<keyword evidence="7" id="KW-0408">Iron</keyword>
<keyword evidence="3" id="KW-0004">4Fe-4S</keyword>
<evidence type="ECO:0000256" key="4">
    <source>
        <dbReference type="ARBA" id="ARBA00022723"/>
    </source>
</evidence>
<evidence type="ECO:0000256" key="6">
    <source>
        <dbReference type="ARBA" id="ARBA00023002"/>
    </source>
</evidence>
<evidence type="ECO:0000256" key="8">
    <source>
        <dbReference type="ARBA" id="ARBA00023014"/>
    </source>
</evidence>
<dbReference type="GO" id="GO:0008177">
    <property type="term" value="F:succinate dehydrogenase (quinone) activity"/>
    <property type="evidence" value="ECO:0007669"/>
    <property type="project" value="UniProtKB-EC"/>
</dbReference>
<dbReference type="EMBL" id="JACNJH010000167">
    <property type="protein sequence ID" value="MBC8362067.1"/>
    <property type="molecule type" value="Genomic_DNA"/>
</dbReference>
<dbReference type="GO" id="GO:0051539">
    <property type="term" value="F:4 iron, 4 sulfur cluster binding"/>
    <property type="evidence" value="ECO:0007669"/>
    <property type="project" value="UniProtKB-KW"/>
</dbReference>
<sequence>MIEYIRSGRIRLDKNRIAGRVAYHDPCNYGRKSEELFAHGYYEEPRWILDQCSSDWIDLFPNRGNQYCCGGGGGTLLTPYRDERIHYARKKMEQIRRTGAEILVVPCHSCHGQIKAVADTYGMPDLSVKYLWELVADILVID</sequence>
<evidence type="ECO:0000256" key="3">
    <source>
        <dbReference type="ARBA" id="ARBA00022485"/>
    </source>
</evidence>
<protein>
    <submittedName>
        <fullName evidence="11">(Fe-S)-binding protein</fullName>
    </submittedName>
</protein>
<keyword evidence="4" id="KW-0479">Metal-binding</keyword>
<dbReference type="GO" id="GO:0046872">
    <property type="term" value="F:metal ion binding"/>
    <property type="evidence" value="ECO:0007669"/>
    <property type="project" value="UniProtKB-KW"/>
</dbReference>
<name>A0A8J6NTK2_9BACT</name>
<organism evidence="11 12">
    <name type="scientific">Candidatus Desulfatibia profunda</name>
    <dbReference type="NCBI Taxonomy" id="2841695"/>
    <lineage>
        <taxon>Bacteria</taxon>
        <taxon>Pseudomonadati</taxon>
        <taxon>Thermodesulfobacteriota</taxon>
        <taxon>Desulfobacteria</taxon>
        <taxon>Desulfobacterales</taxon>
        <taxon>Desulfobacterales incertae sedis</taxon>
        <taxon>Candidatus Desulfatibia</taxon>
    </lineage>
</organism>
<dbReference type="Proteomes" id="UP000603434">
    <property type="component" value="Unassembled WGS sequence"/>
</dbReference>
<evidence type="ECO:0000313" key="12">
    <source>
        <dbReference type="Proteomes" id="UP000603434"/>
    </source>
</evidence>
<dbReference type="PANTHER" id="PTHR43551:SF2">
    <property type="entry name" value="FUMARATE REDUCTASE IRON-SULFUR SUBUNIT"/>
    <property type="match status" value="1"/>
</dbReference>
<evidence type="ECO:0000256" key="2">
    <source>
        <dbReference type="ARBA" id="ARBA00022448"/>
    </source>
</evidence>
<comment type="caution">
    <text evidence="11">The sequence shown here is derived from an EMBL/GenBank/DDBJ whole genome shotgun (WGS) entry which is preliminary data.</text>
</comment>
<comment type="cofactor">
    <cofactor evidence="1">
        <name>[4Fe-4S] cluster</name>
        <dbReference type="ChEBI" id="CHEBI:49883"/>
    </cofactor>
</comment>
<dbReference type="Pfam" id="PF02754">
    <property type="entry name" value="CCG"/>
    <property type="match status" value="1"/>
</dbReference>
<keyword evidence="5" id="KW-0249">Electron transport</keyword>
<reference evidence="11 12" key="1">
    <citation type="submission" date="2020-08" db="EMBL/GenBank/DDBJ databases">
        <title>Bridging the membrane lipid divide: bacteria of the FCB group superphylum have the potential to synthesize archaeal ether lipids.</title>
        <authorList>
            <person name="Villanueva L."/>
            <person name="Von Meijenfeldt F.A.B."/>
            <person name="Westbye A.B."/>
            <person name="Yadav S."/>
            <person name="Hopmans E.C."/>
            <person name="Dutilh B.E."/>
            <person name="Sinninghe Damste J.S."/>
        </authorList>
    </citation>
    <scope>NUCLEOTIDE SEQUENCE [LARGE SCALE GENOMIC DNA]</scope>
    <source>
        <strain evidence="11">NIOZ-UU30</strain>
    </source>
</reference>
<evidence type="ECO:0000256" key="5">
    <source>
        <dbReference type="ARBA" id="ARBA00022982"/>
    </source>
</evidence>